<dbReference type="Gene3D" id="2.60.40.680">
    <property type="match status" value="1"/>
</dbReference>
<feature type="region of interest" description="Disordered" evidence="1">
    <location>
        <begin position="1932"/>
        <end position="1978"/>
    </location>
</feature>
<sequence>MVSDANDELDNVAGAECTEELSAAARGTLLWRCGDLVVEGALLNAVAEQKHTYRGLAGDFSAPQLGPSGPFPSQSNYQDLRVPHTWEPQYRCKHQAVAFQSTETSHNSDYENSDSQRLRECGHLTVDTLLFEVVSMGNCTVELSTSWGAPKLWRCGSYMLDASAALSILRCGDIESLPSISRFPADAASSAGAHHTYTCGEVILSCDVYNAVIAASCQPELQSLPGLRAQPLLWRCSKFLVADLVVRAVMNGECINRRLSCVPMQGGSRVNHNDDEDECMVIKPRLAQHMLAPPEIPLVSSSAECAPSQTRPSANADVLTSELAFYRCNTSTLSAELYAAIITSHNCSAEVHATLPRHRLWRCGDYVVSEFLLLIVRIMATACAIFDQSYTETMKPLEELSAPAMSKMPGMMSFMSSTAGNNASSVAVMNKCRTSPTAALYVDAAVLAGVQSGGCVEEMDDAEGWTLLRCGDDMVDGAVVRSILNGACAPTAGGAPFGLLPCPGRLGIFGNGTVVKCSGSPAAAVSADQLYRCGRTVVDAAVYCAAAEGLCIAEEMAFGDMALWQCADMVIDEAAMRAIGECTCASWHPGGHNWGEPHTHQGQRLYDEQSGGCVEEMDDAEGWTLWRCGDDMVDGACSGSPAAAVSADQLYRCGRTVVDAAVYCAAAEGLCIAEEMAFGDMALWQCADMVIDEAAMRAIGECTCASWHPGGHNWGEPHTHQGQRLYDEQSGGCVEEMDDEEGWTLWRADQLYRCGRTVVDAAVYCAAAEGLCIAEEMAFGDMALWQCADMVIDEAAMRAIGECTCASWHPGGHNWGEPHTHQGQRLYDEQGSAGMVTSELAHGANVHGNADADISHRSLYLDAAVLAGVQSGGCVEEMDDAEGWTLWRCGDDMVDGACSGSPAAAVSADQLYRCGRTVVDAAVYCAAAEGLCIAEEMAFGDMALWQCADMVIDEAAMRAIGECTCASWHPGGHNWGEPHTHQGQRLYDEQSGGCVEEMDDEEGWTLWRCGDDMVDGACGDAMLDDALMNIITSGACSGYPPGCPSVNEGPMSQLLPLSPVVREQCATSPYDNENFDDKLAPATYRCGNAILDMVVYNSVMAGGCLVELPLDSHTVWRCGEVMVDEIVMNRVLRDMCVSRSPRCASSVTRIPVLPAAPWQMPSLPLAPNDHCGGMGDIEAQDTLITSSAVLYRCGPAVILDASVYASIAAGNGCRIEMQSADRTLWRCTDEVVDEEAMNLVRSGACMLDQSSRCVPNQNEVVSMLPPPPADNTNQCADNISLGASDLNASAIAMYQCGPLVVDADVYHSITVGGCNIELSSQGRTLWRCANGAVLDEEVMYGVMHGTCVWHGSICRSPSPIVAPPLSVPTGDKLSNCSEAGRSGDATATLLYLCAGKLVVDHAVYTSVMAGGCILELASRSRLLRRCADGAVVDEQLATLITSGKCIQQHPAICSPAIFPPVPLTTPPEPPLNGGFPEWCPETYDSDEAASALLMYRCGRVVVSAEVYNLVMAGSCRAIELASPRGILWRCVGGETLLDGALIAAITGHDCALIVNPCLHSPPSPHPPTLALPPPGPPPTPPPLPPNIPPPTPPSPLVVRVAFTLSELRAAIQEGSIGAGTLSLLIYLQDHLVLDGRALPAVVTGAQIAIMGQCAREDGALGQCQLDAQNASRVFVIHPGGTLTLSALALLRGHAGDGEKDYGGIIKNQGGALLLEDSMLSGGQAWSGGAIYTCCGATTHLRACEVRSNRALATRYIDHVAGGGAFLNDDSELALVNCTILDNCPKAEQGAASQGGVVFSIGMNATVEFEGGVVAWNRAAYGGVAKNDWASTVRFSGEVLLHNNSALVAGGVVYSGRALTIFHGAVLAENRLHPSSAAAGAVVAAVGAPPHSAHSLVVTAAVVNGDAWVSAELCNLQCTTHLSAGASAVFLDLPPPPPLPPGVPSPPPCPPVDPANDQQPPPSPLTRPPGAPPPPPPSACFLSGLHPVITLSAESAGFPLGATRYHGAGELTVAEYVRPFAVFNSRVPSTTGHAELHLAPAGSSTTCGPSTLPSFFQASSSSAYTTVADRAASVGVVVRTRTLYADHNVVSLQYYLRDTVGRPQVLMADLAVHMTLHNAGTGEMVTVPCAAPYEASGVARCTFAGGGGLKGWFTQNVTGEAYVIVAALYAGTVAAASPAEVLQLAPEVNHVALTSAGVQASLPDSPRFAGDVFTVEVKAHTGGLAVSSFSVTVHYDAVALLLLGVAGSEAFTAPTVNTATPGTVTVVAVGLAPATDRDTMVGADVLLFGISLQVTAEAPTGTLLGALSLVSNELVSVATVVIPSTVAAAGRVTDFRAGTGAVIGMMMVTEVTTVGIYAYADGSGAEMMNTAVLTGEAVASAVHTWQVYNHPEAPDNYVQAPHCRLSTPSAAAVASLMEPCTLIVDVAHFAGASRIELQVELPAMSTGESDAADDAAQGTASFNTSVIFRVWFPRRVMITTPSRVLRPIDRAAPAENCAGRLFQRAELTASASWGGNGLATTSVVDVTCLASFRTSDSSVAAVTNGSIIQGMGIGEAVVRLAMPLGSLSMSTGGLRVTVGGKAMAVVGLSVTLVTSATWSGVPTTVEIDLAAQFPAQVSLRQELRAEGDIGLVYVHALLADGGSHHLLPSNGIVVRVNPAYSTSLHIEQRADSLWAIVPVGATSATAEDMLLATWTDSCSGRVIAAGIGVGADARPAICFCKLLFSFASLACCLQRRLAAAACIPPCAL</sequence>
<dbReference type="SUPFAM" id="SSF49384">
    <property type="entry name" value="Carbohydrate-binding domain"/>
    <property type="match status" value="1"/>
</dbReference>
<feature type="compositionally biased region" description="Pro residues" evidence="1">
    <location>
        <begin position="1932"/>
        <end position="1977"/>
    </location>
</feature>
<keyword evidence="3" id="KW-1185">Reference proteome</keyword>
<accession>A0AAE0C6G6</accession>
<dbReference type="EMBL" id="LGRX02028321">
    <property type="protein sequence ID" value="KAK3248202.1"/>
    <property type="molecule type" value="Genomic_DNA"/>
</dbReference>
<gene>
    <name evidence="2" type="ORF">CYMTET_42326</name>
</gene>
<dbReference type="GO" id="GO:0005681">
    <property type="term" value="C:spliceosomal complex"/>
    <property type="evidence" value="ECO:0007669"/>
    <property type="project" value="TreeGrafter"/>
</dbReference>
<dbReference type="SUPFAM" id="SSF51126">
    <property type="entry name" value="Pectin lyase-like"/>
    <property type="match status" value="1"/>
</dbReference>
<dbReference type="InterPro" id="IPR008965">
    <property type="entry name" value="CBM2/CBM3_carb-bd_dom_sf"/>
</dbReference>
<reference evidence="2 3" key="1">
    <citation type="journal article" date="2015" name="Genome Biol. Evol.">
        <title>Comparative Genomics of a Bacterivorous Green Alga Reveals Evolutionary Causalities and Consequences of Phago-Mixotrophic Mode of Nutrition.</title>
        <authorList>
            <person name="Burns J.A."/>
            <person name="Paasch A."/>
            <person name="Narechania A."/>
            <person name="Kim E."/>
        </authorList>
    </citation>
    <scope>NUCLEOTIDE SEQUENCE [LARGE SCALE GENOMIC DNA]</scope>
    <source>
        <strain evidence="2 3">PLY_AMNH</strain>
    </source>
</reference>
<dbReference type="CDD" id="cd08547">
    <property type="entry name" value="Type_II_cohesin"/>
    <property type="match status" value="1"/>
</dbReference>
<dbReference type="PANTHER" id="PTHR13361">
    <property type="entry name" value="WW DOMAIN-BINDING PROTEIN 11"/>
    <property type="match status" value="1"/>
</dbReference>
<evidence type="ECO:0000256" key="1">
    <source>
        <dbReference type="SAM" id="MobiDB-lite"/>
    </source>
</evidence>
<comment type="caution">
    <text evidence="2">The sequence shown here is derived from an EMBL/GenBank/DDBJ whole genome shotgun (WGS) entry which is preliminary data.</text>
</comment>
<dbReference type="InterPro" id="IPR011050">
    <property type="entry name" value="Pectin_lyase_fold/virulence"/>
</dbReference>
<evidence type="ECO:0000313" key="2">
    <source>
        <dbReference type="EMBL" id="KAK3248202.1"/>
    </source>
</evidence>
<dbReference type="GO" id="GO:0030246">
    <property type="term" value="F:carbohydrate binding"/>
    <property type="evidence" value="ECO:0007669"/>
    <property type="project" value="InterPro"/>
</dbReference>
<protein>
    <submittedName>
        <fullName evidence="2">Uncharacterized protein</fullName>
    </submittedName>
</protein>
<organism evidence="2 3">
    <name type="scientific">Cymbomonas tetramitiformis</name>
    <dbReference type="NCBI Taxonomy" id="36881"/>
    <lineage>
        <taxon>Eukaryota</taxon>
        <taxon>Viridiplantae</taxon>
        <taxon>Chlorophyta</taxon>
        <taxon>Pyramimonadophyceae</taxon>
        <taxon>Pyramimonadales</taxon>
        <taxon>Pyramimonadaceae</taxon>
        <taxon>Cymbomonas</taxon>
    </lineage>
</organism>
<evidence type="ECO:0000313" key="3">
    <source>
        <dbReference type="Proteomes" id="UP001190700"/>
    </source>
</evidence>
<feature type="region of interest" description="Disordered" evidence="1">
    <location>
        <begin position="1564"/>
        <end position="1590"/>
    </location>
</feature>
<proteinExistence type="predicted"/>
<dbReference type="Proteomes" id="UP001190700">
    <property type="component" value="Unassembled WGS sequence"/>
</dbReference>
<dbReference type="PANTHER" id="PTHR13361:SF1">
    <property type="entry name" value="WW DOMAIN-BINDING PROTEIN 11"/>
    <property type="match status" value="1"/>
</dbReference>
<name>A0AAE0C6G6_9CHLO</name>